<dbReference type="GO" id="GO:0030414">
    <property type="term" value="F:peptidase inhibitor activity"/>
    <property type="evidence" value="ECO:0007669"/>
    <property type="project" value="UniProtKB-KW"/>
</dbReference>
<dbReference type="PANTHER" id="PTHR23259:SF70">
    <property type="entry name" value="ACCESSORY GLAND PROTEIN ACP62F-RELATED"/>
    <property type="match status" value="1"/>
</dbReference>
<evidence type="ECO:0000313" key="6">
    <source>
        <dbReference type="Proteomes" id="UP001152562"/>
    </source>
</evidence>
<feature type="signal peptide" evidence="3">
    <location>
        <begin position="1"/>
        <end position="17"/>
    </location>
</feature>
<dbReference type="Pfam" id="PF01826">
    <property type="entry name" value="TIL"/>
    <property type="match status" value="1"/>
</dbReference>
<dbReference type="Gene3D" id="2.10.25.10">
    <property type="entry name" value="Laminin"/>
    <property type="match status" value="4"/>
</dbReference>
<dbReference type="CDD" id="cd19941">
    <property type="entry name" value="TIL"/>
    <property type="match status" value="3"/>
</dbReference>
<keyword evidence="3" id="KW-0732">Signal</keyword>
<gene>
    <name evidence="5" type="ORF">PIBRA_LOCUS6564</name>
</gene>
<evidence type="ECO:0000259" key="4">
    <source>
        <dbReference type="Pfam" id="PF01826"/>
    </source>
</evidence>
<feature type="domain" description="TIL" evidence="4">
    <location>
        <begin position="171"/>
        <end position="223"/>
    </location>
</feature>
<keyword evidence="2" id="KW-1015">Disulfide bond</keyword>
<sequence>MLLSWFIISVSIGLTLCLEDPFTCKDNELEGKFGCDRICSAQNEPCTIIASKDSNKCFCALGFFRDDNGKCVIASDCSQSDTTTTTRYLMKCGLHQTYKSCEPCEKTCVEPNPVCGRTCVDSNSSCEPACMTGCFCEDGYFKAPDGRCLLLDDCPKAEIMSVANEPSIEECQQDEVFVWCGWCEATCSQPSPDCPPDVCTRGCLCRPPLLRHRSGHCVEKRDCFGHTCHDRNEEYVCRYGCEPSCERRACFRQRRCSLGCHCKFGLLRDRDGKCVTADKCERNITTNTTPFL</sequence>
<dbReference type="PANTHER" id="PTHR23259">
    <property type="entry name" value="RIDDLE"/>
    <property type="match status" value="1"/>
</dbReference>
<protein>
    <recommendedName>
        <fullName evidence="4">TIL domain-containing protein</fullName>
    </recommendedName>
</protein>
<evidence type="ECO:0000256" key="1">
    <source>
        <dbReference type="ARBA" id="ARBA00022690"/>
    </source>
</evidence>
<feature type="chain" id="PRO_5040456494" description="TIL domain-containing protein" evidence="3">
    <location>
        <begin position="18"/>
        <end position="292"/>
    </location>
</feature>
<dbReference type="Proteomes" id="UP001152562">
    <property type="component" value="Unassembled WGS sequence"/>
</dbReference>
<dbReference type="InterPro" id="IPR051368">
    <property type="entry name" value="SerProtInhib-TIL_Domain"/>
</dbReference>
<dbReference type="SUPFAM" id="SSF57567">
    <property type="entry name" value="Serine protease inhibitors"/>
    <property type="match status" value="4"/>
</dbReference>
<dbReference type="EMBL" id="CALOZG010000010">
    <property type="protein sequence ID" value="CAH4029865.1"/>
    <property type="molecule type" value="Genomic_DNA"/>
</dbReference>
<evidence type="ECO:0000256" key="3">
    <source>
        <dbReference type="SAM" id="SignalP"/>
    </source>
</evidence>
<dbReference type="InterPro" id="IPR002919">
    <property type="entry name" value="TIL_dom"/>
</dbReference>
<dbReference type="InterPro" id="IPR036084">
    <property type="entry name" value="Ser_inhib-like_sf"/>
</dbReference>
<evidence type="ECO:0000256" key="2">
    <source>
        <dbReference type="ARBA" id="ARBA00023157"/>
    </source>
</evidence>
<keyword evidence="1" id="KW-0646">Protease inhibitor</keyword>
<comment type="caution">
    <text evidence="5">The sequence shown here is derived from an EMBL/GenBank/DDBJ whole genome shotgun (WGS) entry which is preliminary data.</text>
</comment>
<organism evidence="5 6">
    <name type="scientific">Pieris brassicae</name>
    <name type="common">White butterfly</name>
    <name type="synonym">Large white butterfly</name>
    <dbReference type="NCBI Taxonomy" id="7116"/>
    <lineage>
        <taxon>Eukaryota</taxon>
        <taxon>Metazoa</taxon>
        <taxon>Ecdysozoa</taxon>
        <taxon>Arthropoda</taxon>
        <taxon>Hexapoda</taxon>
        <taxon>Insecta</taxon>
        <taxon>Pterygota</taxon>
        <taxon>Neoptera</taxon>
        <taxon>Endopterygota</taxon>
        <taxon>Lepidoptera</taxon>
        <taxon>Glossata</taxon>
        <taxon>Ditrysia</taxon>
        <taxon>Papilionoidea</taxon>
        <taxon>Pieridae</taxon>
        <taxon>Pierinae</taxon>
        <taxon>Pieris</taxon>
    </lineage>
</organism>
<name>A0A9P0TH65_PIEBR</name>
<reference evidence="5" key="1">
    <citation type="submission" date="2022-05" db="EMBL/GenBank/DDBJ databases">
        <authorList>
            <person name="Okamura Y."/>
        </authorList>
    </citation>
    <scope>NUCLEOTIDE SEQUENCE</scope>
</reference>
<dbReference type="AlphaFoldDB" id="A0A9P0TH65"/>
<keyword evidence="6" id="KW-1185">Reference proteome</keyword>
<proteinExistence type="predicted"/>
<evidence type="ECO:0000313" key="5">
    <source>
        <dbReference type="EMBL" id="CAH4029865.1"/>
    </source>
</evidence>
<accession>A0A9P0TH65</accession>